<dbReference type="Proteomes" id="UP000001064">
    <property type="component" value="Unassembled WGS sequence"/>
</dbReference>
<dbReference type="EMBL" id="GL870987">
    <property type="protein sequence ID" value="EGC37951.1"/>
    <property type="molecule type" value="Genomic_DNA"/>
</dbReference>
<dbReference type="Gene3D" id="1.10.630.10">
    <property type="entry name" value="Cytochrome P450"/>
    <property type="match status" value="1"/>
</dbReference>
<dbReference type="GO" id="GO:0020037">
    <property type="term" value="F:heme binding"/>
    <property type="evidence" value="ECO:0007669"/>
    <property type="project" value="InterPro"/>
</dbReference>
<dbReference type="GO" id="GO:0016705">
    <property type="term" value="F:oxidoreductase activity, acting on paired donors, with incorporation or reduction of molecular oxygen"/>
    <property type="evidence" value="ECO:0007669"/>
    <property type="project" value="InterPro"/>
</dbReference>
<dbReference type="OrthoDB" id="2789670at2759"/>
<dbReference type="InterPro" id="IPR036396">
    <property type="entry name" value="Cyt_P450_sf"/>
</dbReference>
<accession>F0ZDP1</accession>
<keyword evidence="2" id="KW-1185">Reference proteome</keyword>
<dbReference type="GO" id="GO:0005506">
    <property type="term" value="F:iron ion binding"/>
    <property type="evidence" value="ECO:0007669"/>
    <property type="project" value="InterPro"/>
</dbReference>
<dbReference type="GO" id="GO:0004497">
    <property type="term" value="F:monooxygenase activity"/>
    <property type="evidence" value="ECO:0007669"/>
    <property type="project" value="InterPro"/>
</dbReference>
<organism evidence="1 2">
    <name type="scientific">Dictyostelium purpureum</name>
    <name type="common">Slime mold</name>
    <dbReference type="NCBI Taxonomy" id="5786"/>
    <lineage>
        <taxon>Eukaryota</taxon>
        <taxon>Amoebozoa</taxon>
        <taxon>Evosea</taxon>
        <taxon>Eumycetozoa</taxon>
        <taxon>Dictyostelia</taxon>
        <taxon>Dictyosteliales</taxon>
        <taxon>Dictyosteliaceae</taxon>
        <taxon>Dictyostelium</taxon>
    </lineage>
</organism>
<proteinExistence type="predicted"/>
<evidence type="ECO:0000313" key="1">
    <source>
        <dbReference type="EMBL" id="EGC37951.1"/>
    </source>
</evidence>
<dbReference type="RefSeq" id="XP_003285522.1">
    <property type="nucleotide sequence ID" value="XM_003285474.1"/>
</dbReference>
<sequence>MYFGDIYSVVVTDLDIIKQMWITDFFKFSSRPKLKSYKLFSNNFQNMGLSDFEIWSKVHLIVISSLTKTKIISKSSKTIDEQTKSFMGKY</sequence>
<reference evidence="2" key="1">
    <citation type="journal article" date="2011" name="Genome Biol.">
        <title>Comparative genomics of the social amoebae Dictyostelium discoideum and Dictyostelium purpureum.</title>
        <authorList>
            <consortium name="US DOE Joint Genome Institute (JGI-PGF)"/>
            <person name="Sucgang R."/>
            <person name="Kuo A."/>
            <person name="Tian X."/>
            <person name="Salerno W."/>
            <person name="Parikh A."/>
            <person name="Feasley C.L."/>
            <person name="Dalin E."/>
            <person name="Tu H."/>
            <person name="Huang E."/>
            <person name="Barry K."/>
            <person name="Lindquist E."/>
            <person name="Shapiro H."/>
            <person name="Bruce D."/>
            <person name="Schmutz J."/>
            <person name="Salamov A."/>
            <person name="Fey P."/>
            <person name="Gaudet P."/>
            <person name="Anjard C."/>
            <person name="Babu M.M."/>
            <person name="Basu S."/>
            <person name="Bushmanova Y."/>
            <person name="van der Wel H."/>
            <person name="Katoh-Kurasawa M."/>
            <person name="Dinh C."/>
            <person name="Coutinho P.M."/>
            <person name="Saito T."/>
            <person name="Elias M."/>
            <person name="Schaap P."/>
            <person name="Kay R.R."/>
            <person name="Henrissat B."/>
            <person name="Eichinger L."/>
            <person name="Rivero F."/>
            <person name="Putnam N.H."/>
            <person name="West C.M."/>
            <person name="Loomis W.F."/>
            <person name="Chisholm R.L."/>
            <person name="Shaulsky G."/>
            <person name="Strassmann J.E."/>
            <person name="Queller D.C."/>
            <person name="Kuspa A."/>
            <person name="Grigoriev I.V."/>
        </authorList>
    </citation>
    <scope>NUCLEOTIDE SEQUENCE [LARGE SCALE GENOMIC DNA]</scope>
    <source>
        <strain evidence="2">QSDP1</strain>
    </source>
</reference>
<evidence type="ECO:0000313" key="2">
    <source>
        <dbReference type="Proteomes" id="UP000001064"/>
    </source>
</evidence>
<dbReference type="InParanoid" id="F0ZDP1"/>
<dbReference type="KEGG" id="dpp:DICPUDRAFT_149418"/>
<dbReference type="STRING" id="5786.F0ZDP1"/>
<dbReference type="SUPFAM" id="SSF48264">
    <property type="entry name" value="Cytochrome P450"/>
    <property type="match status" value="1"/>
</dbReference>
<dbReference type="VEuPathDB" id="AmoebaDB:DICPUDRAFT_149418"/>
<protein>
    <submittedName>
        <fullName evidence="1">Uncharacterized protein</fullName>
    </submittedName>
</protein>
<name>F0ZDP1_DICPU</name>
<gene>
    <name evidence="1" type="ORF">DICPUDRAFT_149418</name>
</gene>
<dbReference type="AlphaFoldDB" id="F0ZDP1"/>
<dbReference type="GeneID" id="10503042"/>